<evidence type="ECO:0000313" key="3">
    <source>
        <dbReference type="Proteomes" id="UP000242432"/>
    </source>
</evidence>
<keyword evidence="1" id="KW-0812">Transmembrane</keyword>
<feature type="transmembrane region" description="Helical" evidence="1">
    <location>
        <begin position="107"/>
        <end position="128"/>
    </location>
</feature>
<dbReference type="Gene3D" id="1.20.1530.20">
    <property type="match status" value="1"/>
</dbReference>
<accession>A0A1T4V370</accession>
<feature type="transmembrane region" description="Helical" evidence="1">
    <location>
        <begin position="281"/>
        <end position="304"/>
    </location>
</feature>
<sequence length="333" mass="37503">MQLESIKNKLKTNSLFVSILIGFTGFLVFRYIPQTEPLRPVASFLVDSLPVSLFIILFFSFCKIEIKEMIPRRWHLSLAAVQILSTGFFVALLYYLKNDLSQETKLLLEGTVICTIAPTAASAAVMTGKLGGNESSQTSYTIISNIIAAVFIPLYFPLICTTISGIFLDDFLLILGKIFPVLVLPLIFSIVIRIFFPKLLKLINRAKDVGFYFWLITLAIQSARIFESIANSTTGVFFMCMLFLIGFIITLLQFAIGKYFGQKEKQRISAGQGLGQKNTVFAIWIAIMFLSPVSAIVPSSYLLWQNLVNAVQMRIRAKDIKERREKGLEPYQE</sequence>
<dbReference type="Proteomes" id="UP000242432">
    <property type="component" value="Unassembled WGS sequence"/>
</dbReference>
<keyword evidence="3" id="KW-1185">Reference proteome</keyword>
<name>A0A1T4V370_9GAMM</name>
<evidence type="ECO:0000256" key="1">
    <source>
        <dbReference type="SAM" id="Phobius"/>
    </source>
</evidence>
<dbReference type="AlphaFoldDB" id="A0A1T4V370"/>
<feature type="transmembrane region" description="Helical" evidence="1">
    <location>
        <begin position="74"/>
        <end position="95"/>
    </location>
</feature>
<keyword evidence="1" id="KW-1133">Transmembrane helix</keyword>
<feature type="transmembrane region" description="Helical" evidence="1">
    <location>
        <begin position="140"/>
        <end position="168"/>
    </location>
</feature>
<organism evidence="2 3">
    <name type="scientific">Succinivibrio dextrinosolvens DSM 3072</name>
    <dbReference type="NCBI Taxonomy" id="1123324"/>
    <lineage>
        <taxon>Bacteria</taxon>
        <taxon>Pseudomonadati</taxon>
        <taxon>Pseudomonadota</taxon>
        <taxon>Gammaproteobacteria</taxon>
        <taxon>Aeromonadales</taxon>
        <taxon>Succinivibrionaceae</taxon>
        <taxon>Succinivibrio</taxon>
    </lineage>
</organism>
<feature type="transmembrane region" description="Helical" evidence="1">
    <location>
        <begin position="174"/>
        <end position="196"/>
    </location>
</feature>
<protein>
    <submittedName>
        <fullName evidence="2">Bile acid:Na+ symporter, BASS family</fullName>
    </submittedName>
</protein>
<feature type="transmembrane region" description="Helical" evidence="1">
    <location>
        <begin position="12"/>
        <end position="32"/>
    </location>
</feature>
<proteinExistence type="predicted"/>
<dbReference type="InterPro" id="IPR038770">
    <property type="entry name" value="Na+/solute_symporter_sf"/>
</dbReference>
<evidence type="ECO:0000313" key="2">
    <source>
        <dbReference type="EMBL" id="SKA59415.1"/>
    </source>
</evidence>
<reference evidence="3" key="1">
    <citation type="submission" date="2017-02" db="EMBL/GenBank/DDBJ databases">
        <authorList>
            <person name="Varghese N."/>
            <person name="Submissions S."/>
        </authorList>
    </citation>
    <scope>NUCLEOTIDE SEQUENCE [LARGE SCALE GENOMIC DNA]</scope>
    <source>
        <strain evidence="3">DSM 3072</strain>
    </source>
</reference>
<dbReference type="STRING" id="83771.SAMN02910357_01405"/>
<gene>
    <name evidence="2" type="ORF">SAMN02745213_00687</name>
</gene>
<dbReference type="EMBL" id="FUXX01000007">
    <property type="protein sequence ID" value="SKA59415.1"/>
    <property type="molecule type" value="Genomic_DNA"/>
</dbReference>
<dbReference type="Pfam" id="PF13593">
    <property type="entry name" value="SBF_like"/>
    <property type="match status" value="1"/>
</dbReference>
<feature type="transmembrane region" description="Helical" evidence="1">
    <location>
        <begin position="236"/>
        <end position="260"/>
    </location>
</feature>
<dbReference type="RefSeq" id="WP_078928235.1">
    <property type="nucleotide sequence ID" value="NZ_FUXX01000007.1"/>
</dbReference>
<feature type="transmembrane region" description="Helical" evidence="1">
    <location>
        <begin position="44"/>
        <end position="62"/>
    </location>
</feature>
<keyword evidence="1" id="KW-0472">Membrane</keyword>
<dbReference type="InterPro" id="IPR016833">
    <property type="entry name" value="Put_Na-Bile_cotransptr"/>
</dbReference>